<dbReference type="Proteomes" id="UP000660265">
    <property type="component" value="Unassembled WGS sequence"/>
</dbReference>
<sequence length="99" mass="10243">MVGPDDIRQSDELQQQEQLGPRVPQPDPAAVSAGDELQSGQGVHGGHGRPAELADVADRVGGAAVPQPCGQLVAELRDIGGGDRSAQGEEDRLGGFHTR</sequence>
<protein>
    <submittedName>
        <fullName evidence="2">Uncharacterized protein</fullName>
    </submittedName>
</protein>
<keyword evidence="3" id="KW-1185">Reference proteome</keyword>
<accession>A0ABQ2F036</accession>
<evidence type="ECO:0000313" key="2">
    <source>
        <dbReference type="EMBL" id="GGK30564.1"/>
    </source>
</evidence>
<evidence type="ECO:0000256" key="1">
    <source>
        <dbReference type="SAM" id="MobiDB-lite"/>
    </source>
</evidence>
<reference evidence="3" key="1">
    <citation type="journal article" date="2019" name="Int. J. Syst. Evol. Microbiol.">
        <title>The Global Catalogue of Microorganisms (GCM) 10K type strain sequencing project: providing services to taxonomists for standard genome sequencing and annotation.</title>
        <authorList>
            <consortium name="The Broad Institute Genomics Platform"/>
            <consortium name="The Broad Institute Genome Sequencing Center for Infectious Disease"/>
            <person name="Wu L."/>
            <person name="Ma J."/>
        </authorList>
    </citation>
    <scope>NUCLEOTIDE SEQUENCE [LARGE SCALE GENOMIC DNA]</scope>
    <source>
        <strain evidence="3">CGMCC 4.7275</strain>
    </source>
</reference>
<comment type="caution">
    <text evidence="2">The sequence shown here is derived from an EMBL/GenBank/DDBJ whole genome shotgun (WGS) entry which is preliminary data.</text>
</comment>
<feature type="region of interest" description="Disordered" evidence="1">
    <location>
        <begin position="1"/>
        <end position="50"/>
    </location>
</feature>
<feature type="compositionally biased region" description="Basic and acidic residues" evidence="1">
    <location>
        <begin position="1"/>
        <end position="11"/>
    </location>
</feature>
<organism evidence="2 3">
    <name type="scientific">Streptomyces camponoticapitis</name>
    <dbReference type="NCBI Taxonomy" id="1616125"/>
    <lineage>
        <taxon>Bacteria</taxon>
        <taxon>Bacillati</taxon>
        <taxon>Actinomycetota</taxon>
        <taxon>Actinomycetes</taxon>
        <taxon>Kitasatosporales</taxon>
        <taxon>Streptomycetaceae</taxon>
        <taxon>Streptomyces</taxon>
    </lineage>
</organism>
<evidence type="ECO:0000313" key="3">
    <source>
        <dbReference type="Proteomes" id="UP000660265"/>
    </source>
</evidence>
<dbReference type="EMBL" id="BMMV01000041">
    <property type="protein sequence ID" value="GGK30564.1"/>
    <property type="molecule type" value="Genomic_DNA"/>
</dbReference>
<proteinExistence type="predicted"/>
<name>A0ABQ2F036_9ACTN</name>
<gene>
    <name evidence="2" type="ORF">GCM10011583_72950</name>
</gene>
<feature type="region of interest" description="Disordered" evidence="1">
    <location>
        <begin position="80"/>
        <end position="99"/>
    </location>
</feature>